<dbReference type="InterPro" id="IPR000917">
    <property type="entry name" value="Sulfatase_N"/>
</dbReference>
<feature type="compositionally biased region" description="Basic and acidic residues" evidence="2">
    <location>
        <begin position="416"/>
        <end position="429"/>
    </location>
</feature>
<dbReference type="EMBL" id="FNBK01000003">
    <property type="protein sequence ID" value="SDE99588.1"/>
    <property type="molecule type" value="Genomic_DNA"/>
</dbReference>
<name>A0A1G7HGR6_9EURY</name>
<dbReference type="CDD" id="cd16148">
    <property type="entry name" value="sulfatase_like"/>
    <property type="match status" value="1"/>
</dbReference>
<dbReference type="AlphaFoldDB" id="A0A1G7HGR6"/>
<dbReference type="GO" id="GO:0004065">
    <property type="term" value="F:arylsulfatase activity"/>
    <property type="evidence" value="ECO:0007669"/>
    <property type="project" value="TreeGrafter"/>
</dbReference>
<dbReference type="Gene3D" id="3.30.1120.10">
    <property type="match status" value="1"/>
</dbReference>
<proteinExistence type="inferred from homology"/>
<dbReference type="SUPFAM" id="SSF53649">
    <property type="entry name" value="Alkaline phosphatase-like"/>
    <property type="match status" value="1"/>
</dbReference>
<feature type="domain" description="Sulfatase N-terminal" evidence="3">
    <location>
        <begin position="4"/>
        <end position="322"/>
    </location>
</feature>
<dbReference type="Proteomes" id="UP000199076">
    <property type="component" value="Unassembled WGS sequence"/>
</dbReference>
<dbReference type="STRING" id="660518.SAMN05216218_10316"/>
<evidence type="ECO:0000256" key="1">
    <source>
        <dbReference type="ARBA" id="ARBA00008779"/>
    </source>
</evidence>
<evidence type="ECO:0000313" key="4">
    <source>
        <dbReference type="EMBL" id="SDE99588.1"/>
    </source>
</evidence>
<dbReference type="InterPro" id="IPR050738">
    <property type="entry name" value="Sulfatase"/>
</dbReference>
<gene>
    <name evidence="4" type="ORF">SAMN05216218_10316</name>
</gene>
<accession>A0A1G7HGR6</accession>
<evidence type="ECO:0000256" key="2">
    <source>
        <dbReference type="SAM" id="MobiDB-lite"/>
    </source>
</evidence>
<dbReference type="PANTHER" id="PTHR42693">
    <property type="entry name" value="ARYLSULFATASE FAMILY MEMBER"/>
    <property type="match status" value="1"/>
</dbReference>
<protein>
    <submittedName>
        <fullName evidence="4">Arylsulfatase A</fullName>
    </submittedName>
</protein>
<organism evidence="4 5">
    <name type="scientific">Halorientalis regularis</name>
    <dbReference type="NCBI Taxonomy" id="660518"/>
    <lineage>
        <taxon>Archaea</taxon>
        <taxon>Methanobacteriati</taxon>
        <taxon>Methanobacteriota</taxon>
        <taxon>Stenosarchaea group</taxon>
        <taxon>Halobacteria</taxon>
        <taxon>Halobacteriales</taxon>
        <taxon>Haloarculaceae</taxon>
        <taxon>Halorientalis</taxon>
    </lineage>
</organism>
<dbReference type="Gene3D" id="3.40.720.10">
    <property type="entry name" value="Alkaline Phosphatase, subunit A"/>
    <property type="match status" value="1"/>
</dbReference>
<sequence>MDSVLLITVDCLRADHVGCYGYDRPTTPHIDAFVDDATWFEVSYANCPGTRWTLQTIHTGLYTNQIDGLGIPEAVPTLAELFREAGYATAGFANNGYLSRDYGYDIGFDTYLSVSDFADEQGIVESLARGVDNLIGAGWLRERLSKLYRLFERVAGSEFQPSVTDVDVVDHAVDWLDEQRRAENDHFAWIHLMDAHTPYARWDDHLKALRGDVDVEHVIHPGRSDAITVGEAPPQAVIDAYDAGIRSADEQIGRLLNHAPDDATVILTGDHGEEFGQFEEFHIATLHSSYTQVPTIVRSAELDSGVVRDGIAEHVDVFPTVLNGHVPEYPDRPGTSLPEKDRNLEAPVFFQHDGSYYGVRRGEWKLLTDTAAEETELYHGPHMSTDGANVIGDEPEIAAELRTLLDDHAATGTAARTDKRGHEGLRDSVEENLEDLGYIE</sequence>
<evidence type="ECO:0000313" key="5">
    <source>
        <dbReference type="Proteomes" id="UP000199076"/>
    </source>
</evidence>
<comment type="similarity">
    <text evidence="1">Belongs to the sulfatase family.</text>
</comment>
<reference evidence="5" key="1">
    <citation type="submission" date="2016-10" db="EMBL/GenBank/DDBJ databases">
        <authorList>
            <person name="Varghese N."/>
            <person name="Submissions S."/>
        </authorList>
    </citation>
    <scope>NUCLEOTIDE SEQUENCE [LARGE SCALE GENOMIC DNA]</scope>
    <source>
        <strain evidence="5">IBRC-M 10760</strain>
    </source>
</reference>
<feature type="region of interest" description="Disordered" evidence="2">
    <location>
        <begin position="410"/>
        <end position="440"/>
    </location>
</feature>
<dbReference type="InterPro" id="IPR017850">
    <property type="entry name" value="Alkaline_phosphatase_core_sf"/>
</dbReference>
<dbReference type="Pfam" id="PF00884">
    <property type="entry name" value="Sulfatase"/>
    <property type="match status" value="1"/>
</dbReference>
<dbReference type="RefSeq" id="WP_092688459.1">
    <property type="nucleotide sequence ID" value="NZ_FNBK01000003.1"/>
</dbReference>
<keyword evidence="5" id="KW-1185">Reference proteome</keyword>
<dbReference type="PANTHER" id="PTHR42693:SF33">
    <property type="entry name" value="ARYLSULFATASE"/>
    <property type="match status" value="1"/>
</dbReference>
<evidence type="ECO:0000259" key="3">
    <source>
        <dbReference type="Pfam" id="PF00884"/>
    </source>
</evidence>
<dbReference type="OrthoDB" id="3164at2157"/>